<accession>A0A163M6L0</accession>
<evidence type="ECO:0000313" key="2">
    <source>
        <dbReference type="Proteomes" id="UP000076796"/>
    </source>
</evidence>
<reference evidence="1" key="1">
    <citation type="journal article" date="2016" name="Genome Announc.">
        <title>Draft genomes of two strains of Paenibacillus glucanolyticus with capability to degrade lignocellulose.</title>
        <authorList>
            <person name="Mathews S.L."/>
            <person name="Pawlak J."/>
            <person name="Grunden A.M."/>
        </authorList>
    </citation>
    <scope>NUCLEOTIDE SEQUENCE [LARGE SCALE GENOMIC DNA]</scope>
    <source>
        <strain evidence="1">SLM1</strain>
    </source>
</reference>
<proteinExistence type="predicted"/>
<sequence>MPLNMITNMSRIIRAASSTKNYFSSTKIPDIASKILGELSMNLDESSKWAITTLDESWNYKNFPQKPILIWK</sequence>
<name>A0A163M6L0_9BACL</name>
<dbReference type="EMBL" id="LWMH01000001">
    <property type="protein sequence ID" value="KZS48787.1"/>
    <property type="molecule type" value="Genomic_DNA"/>
</dbReference>
<dbReference type="Proteomes" id="UP000076796">
    <property type="component" value="Unassembled WGS sequence"/>
</dbReference>
<organism evidence="1 2">
    <name type="scientific">Paenibacillus glucanolyticus</name>
    <dbReference type="NCBI Taxonomy" id="59843"/>
    <lineage>
        <taxon>Bacteria</taxon>
        <taxon>Bacillati</taxon>
        <taxon>Bacillota</taxon>
        <taxon>Bacilli</taxon>
        <taxon>Bacillales</taxon>
        <taxon>Paenibacillaceae</taxon>
        <taxon>Paenibacillus</taxon>
    </lineage>
</organism>
<gene>
    <name evidence="1" type="ORF">AWU65_24045</name>
</gene>
<protein>
    <submittedName>
        <fullName evidence="1">Uncharacterized protein</fullName>
    </submittedName>
</protein>
<evidence type="ECO:0000313" key="1">
    <source>
        <dbReference type="EMBL" id="KZS48787.1"/>
    </source>
</evidence>
<comment type="caution">
    <text evidence="1">The sequence shown here is derived from an EMBL/GenBank/DDBJ whole genome shotgun (WGS) entry which is preliminary data.</text>
</comment>
<dbReference type="AlphaFoldDB" id="A0A163M6L0"/>
<keyword evidence="2" id="KW-1185">Reference proteome</keyword>